<dbReference type="EMBL" id="JAKIJS010000001">
    <property type="protein sequence ID" value="MCF6138972.1"/>
    <property type="molecule type" value="Genomic_DNA"/>
</dbReference>
<dbReference type="RefSeq" id="WP_236337588.1">
    <property type="nucleotide sequence ID" value="NZ_JAKIJS010000001.1"/>
</dbReference>
<name>A0ABS9H1X1_9BACL</name>
<keyword evidence="2" id="KW-0472">Membrane</keyword>
<dbReference type="Proteomes" id="UP001649381">
    <property type="component" value="Unassembled WGS sequence"/>
</dbReference>
<organism evidence="3 4">
    <name type="scientific">Pseudalkalibacillus berkeleyi</name>
    <dbReference type="NCBI Taxonomy" id="1069813"/>
    <lineage>
        <taxon>Bacteria</taxon>
        <taxon>Bacillati</taxon>
        <taxon>Bacillota</taxon>
        <taxon>Bacilli</taxon>
        <taxon>Bacillales</taxon>
        <taxon>Fictibacillaceae</taxon>
        <taxon>Pseudalkalibacillus</taxon>
    </lineage>
</organism>
<evidence type="ECO:0000313" key="3">
    <source>
        <dbReference type="EMBL" id="MCF6138972.1"/>
    </source>
</evidence>
<protein>
    <submittedName>
        <fullName evidence="3">YvrJ family protein</fullName>
    </submittedName>
</protein>
<feature type="compositionally biased region" description="Basic and acidic residues" evidence="1">
    <location>
        <begin position="46"/>
        <end position="58"/>
    </location>
</feature>
<keyword evidence="4" id="KW-1185">Reference proteome</keyword>
<gene>
    <name evidence="3" type="ORF">L2716_14630</name>
</gene>
<feature type="region of interest" description="Disordered" evidence="1">
    <location>
        <begin position="46"/>
        <end position="68"/>
    </location>
</feature>
<proteinExistence type="predicted"/>
<feature type="compositionally biased region" description="Basic residues" evidence="1">
    <location>
        <begin position="59"/>
        <end position="68"/>
    </location>
</feature>
<dbReference type="Pfam" id="PF12841">
    <property type="entry name" value="YvrJ"/>
    <property type="match status" value="1"/>
</dbReference>
<comment type="caution">
    <text evidence="3">The sequence shown here is derived from an EMBL/GenBank/DDBJ whole genome shotgun (WGS) entry which is preliminary data.</text>
</comment>
<reference evidence="3 4" key="1">
    <citation type="submission" date="2022-01" db="EMBL/GenBank/DDBJ databases">
        <title>Alkalihalobacillus sp. EGI L200015, a novel bacterium isolated from a salt lake sediment.</title>
        <authorList>
            <person name="Gao L."/>
            <person name="Fang B.-Z."/>
            <person name="Li W.-J."/>
        </authorList>
    </citation>
    <scope>NUCLEOTIDE SEQUENCE [LARGE SCALE GENOMIC DNA]</scope>
    <source>
        <strain evidence="3 4">KCTC 12718</strain>
    </source>
</reference>
<evidence type="ECO:0000256" key="2">
    <source>
        <dbReference type="SAM" id="Phobius"/>
    </source>
</evidence>
<dbReference type="InterPro" id="IPR024419">
    <property type="entry name" value="YvrJ"/>
</dbReference>
<evidence type="ECO:0000313" key="4">
    <source>
        <dbReference type="Proteomes" id="UP001649381"/>
    </source>
</evidence>
<sequence>MLEGASVVGWFNLISNIGFPAVVALYLLFQLERRLVSLESTMQEIGDHIEEGNEDEKSRRTRSKRAKK</sequence>
<accession>A0ABS9H1X1</accession>
<evidence type="ECO:0000256" key="1">
    <source>
        <dbReference type="SAM" id="MobiDB-lite"/>
    </source>
</evidence>
<keyword evidence="2" id="KW-1133">Transmembrane helix</keyword>
<feature type="transmembrane region" description="Helical" evidence="2">
    <location>
        <begin position="6"/>
        <end position="29"/>
    </location>
</feature>
<keyword evidence="2" id="KW-0812">Transmembrane</keyword>